<proteinExistence type="predicted"/>
<feature type="region of interest" description="Disordered" evidence="3">
    <location>
        <begin position="100"/>
        <end position="138"/>
    </location>
</feature>
<keyword evidence="5" id="KW-1185">Reference proteome</keyword>
<dbReference type="CDD" id="cd04496">
    <property type="entry name" value="SSB_OBF"/>
    <property type="match status" value="1"/>
</dbReference>
<evidence type="ECO:0000313" key="4">
    <source>
        <dbReference type="EMBL" id="MDX8153400.1"/>
    </source>
</evidence>
<dbReference type="RefSeq" id="WP_319955551.1">
    <property type="nucleotide sequence ID" value="NZ_JAXAVX010000013.1"/>
</dbReference>
<sequence length="138" mass="15142">MQSNTTISGYLGQTPEVRETPGGHKVATVRVAVNDRRLSDQALWFSVDQWDDAAERAAKFLVKGQHVVAEGLQRAEIYTDRHGQPRLDLRLLRAYIDYGPRPTSTEATASPQDAPPEPATSAPAKRKPRKTEPAPVAA</sequence>
<gene>
    <name evidence="4" type="ORF">SK069_17510</name>
</gene>
<dbReference type="InterPro" id="IPR011344">
    <property type="entry name" value="ssDNA-bd"/>
</dbReference>
<dbReference type="PANTHER" id="PTHR10302">
    <property type="entry name" value="SINGLE-STRANDED DNA-BINDING PROTEIN"/>
    <property type="match status" value="1"/>
</dbReference>
<dbReference type="EMBL" id="JAXAVX010000013">
    <property type="protein sequence ID" value="MDX8153400.1"/>
    <property type="molecule type" value="Genomic_DNA"/>
</dbReference>
<dbReference type="InterPro" id="IPR000424">
    <property type="entry name" value="Primosome_PriB/ssb"/>
</dbReference>
<accession>A0ABU4VNG4</accession>
<dbReference type="Gene3D" id="2.40.50.140">
    <property type="entry name" value="Nucleic acid-binding proteins"/>
    <property type="match status" value="1"/>
</dbReference>
<comment type="caution">
    <text evidence="4">The sequence shown here is derived from an EMBL/GenBank/DDBJ whole genome shotgun (WGS) entry which is preliminary data.</text>
</comment>
<keyword evidence="1 2" id="KW-0238">DNA-binding</keyword>
<dbReference type="Pfam" id="PF00436">
    <property type="entry name" value="SSB"/>
    <property type="match status" value="1"/>
</dbReference>
<evidence type="ECO:0000256" key="3">
    <source>
        <dbReference type="SAM" id="MobiDB-lite"/>
    </source>
</evidence>
<evidence type="ECO:0000313" key="5">
    <source>
        <dbReference type="Proteomes" id="UP001277761"/>
    </source>
</evidence>
<dbReference type="PANTHER" id="PTHR10302:SF27">
    <property type="entry name" value="SINGLE-STRANDED DNA-BINDING PROTEIN"/>
    <property type="match status" value="1"/>
</dbReference>
<name>A0ABU4VNG4_9ACTN</name>
<evidence type="ECO:0000256" key="2">
    <source>
        <dbReference type="PIRNR" id="PIRNR002070"/>
    </source>
</evidence>
<organism evidence="4 5">
    <name type="scientific">Patulibacter brassicae</name>
    <dbReference type="NCBI Taxonomy" id="1705717"/>
    <lineage>
        <taxon>Bacteria</taxon>
        <taxon>Bacillati</taxon>
        <taxon>Actinomycetota</taxon>
        <taxon>Thermoleophilia</taxon>
        <taxon>Solirubrobacterales</taxon>
        <taxon>Patulibacteraceae</taxon>
        <taxon>Patulibacter</taxon>
    </lineage>
</organism>
<feature type="compositionally biased region" description="Polar residues" evidence="3">
    <location>
        <begin position="102"/>
        <end position="111"/>
    </location>
</feature>
<dbReference type="SUPFAM" id="SSF50249">
    <property type="entry name" value="Nucleic acid-binding proteins"/>
    <property type="match status" value="1"/>
</dbReference>
<protein>
    <recommendedName>
        <fullName evidence="2">Single-stranded DNA-binding protein</fullName>
    </recommendedName>
</protein>
<reference evidence="4 5" key="1">
    <citation type="submission" date="2023-11" db="EMBL/GenBank/DDBJ databases">
        <authorList>
            <person name="Xu M."/>
            <person name="Jiang T."/>
        </authorList>
    </citation>
    <scope>NUCLEOTIDE SEQUENCE [LARGE SCALE GENOMIC DNA]</scope>
    <source>
        <strain evidence="4 5">SD</strain>
    </source>
</reference>
<dbReference type="Proteomes" id="UP001277761">
    <property type="component" value="Unassembled WGS sequence"/>
</dbReference>
<dbReference type="GO" id="GO:0003677">
    <property type="term" value="F:DNA binding"/>
    <property type="evidence" value="ECO:0007669"/>
    <property type="project" value="UniProtKB-KW"/>
</dbReference>
<dbReference type="PIRSF" id="PIRSF002070">
    <property type="entry name" value="SSB"/>
    <property type="match status" value="1"/>
</dbReference>
<dbReference type="PROSITE" id="PS50935">
    <property type="entry name" value="SSB"/>
    <property type="match status" value="1"/>
</dbReference>
<dbReference type="InterPro" id="IPR012340">
    <property type="entry name" value="NA-bd_OB-fold"/>
</dbReference>
<evidence type="ECO:0000256" key="1">
    <source>
        <dbReference type="ARBA" id="ARBA00023125"/>
    </source>
</evidence>
<feature type="region of interest" description="Disordered" evidence="3">
    <location>
        <begin position="1"/>
        <end position="23"/>
    </location>
</feature>